<evidence type="ECO:0000313" key="10">
    <source>
        <dbReference type="EMBL" id="NMH86451.1"/>
    </source>
</evidence>
<evidence type="ECO:0000259" key="9">
    <source>
        <dbReference type="Pfam" id="PF18916"/>
    </source>
</evidence>
<comment type="pathway">
    <text evidence="2">Carotenoid biosynthesis.</text>
</comment>
<proteinExistence type="predicted"/>
<keyword evidence="7" id="KW-0413">Isomerase</keyword>
<keyword evidence="11" id="KW-1185">Reference proteome</keyword>
<dbReference type="EMBL" id="JABBHF010000002">
    <property type="protein sequence ID" value="NMH86451.1"/>
    <property type="molecule type" value="Genomic_DNA"/>
</dbReference>
<evidence type="ECO:0000256" key="1">
    <source>
        <dbReference type="ARBA" id="ARBA00004141"/>
    </source>
</evidence>
<feature type="domain" description="Lycopene cyclase" evidence="9">
    <location>
        <begin position="130"/>
        <end position="223"/>
    </location>
</feature>
<name>A0ABX1RTG3_9FLAO</name>
<feature type="transmembrane region" description="Helical" evidence="8">
    <location>
        <begin position="6"/>
        <end position="22"/>
    </location>
</feature>
<dbReference type="RefSeq" id="WP_169669962.1">
    <property type="nucleotide sequence ID" value="NZ_JABBHF010000002.1"/>
</dbReference>
<dbReference type="Proteomes" id="UP000746690">
    <property type="component" value="Unassembled WGS sequence"/>
</dbReference>
<comment type="caution">
    <text evidence="10">The sequence shown here is derived from an EMBL/GenBank/DDBJ whole genome shotgun (WGS) entry which is preliminary data.</text>
</comment>
<keyword evidence="5 8" id="KW-1133">Transmembrane helix</keyword>
<feature type="transmembrane region" description="Helical" evidence="8">
    <location>
        <begin position="132"/>
        <end position="148"/>
    </location>
</feature>
<feature type="transmembrane region" description="Helical" evidence="8">
    <location>
        <begin position="206"/>
        <end position="223"/>
    </location>
</feature>
<dbReference type="NCBIfam" id="TIGR03462">
    <property type="entry name" value="CarR_dom_SF"/>
    <property type="match status" value="1"/>
</dbReference>
<feature type="transmembrane region" description="Helical" evidence="8">
    <location>
        <begin position="34"/>
        <end position="58"/>
    </location>
</feature>
<protein>
    <submittedName>
        <fullName evidence="10">Lycopene cyclase domain-containing protein</fullName>
    </submittedName>
</protein>
<dbReference type="Pfam" id="PF18916">
    <property type="entry name" value="Lycopene_cyc"/>
    <property type="match status" value="2"/>
</dbReference>
<gene>
    <name evidence="10" type="ORF">HHX25_02970</name>
</gene>
<sequence length="236" mass="27752">MNYLYLLLNLGSISIPFLFSFHPKLNFFKRWKPLFVGISISMLLFIPWDIIFTMNGIWGFNNDYFLGFKLFSLPIEEWLFFICIPYACTFTHYALLYYFPNLKLSQPRTKTISYLLVLLLLVFSIYNSSKWYTLINFLLAAILISIVIKKSPNLLSSFYLTFLVMLIPFFIVNGVLTGSFIRNEVVWYNNLENLNIRLFTIPIEDAVYAFSLILLNLFIMHYLESKRNSTAPISPR</sequence>
<evidence type="ECO:0000256" key="5">
    <source>
        <dbReference type="ARBA" id="ARBA00022989"/>
    </source>
</evidence>
<evidence type="ECO:0000256" key="7">
    <source>
        <dbReference type="ARBA" id="ARBA00023235"/>
    </source>
</evidence>
<dbReference type="InterPro" id="IPR017825">
    <property type="entry name" value="Lycopene_cyclase_dom"/>
</dbReference>
<organism evidence="10 11">
    <name type="scientific">Flavivirga algicola</name>
    <dbReference type="NCBI Taxonomy" id="2729136"/>
    <lineage>
        <taxon>Bacteria</taxon>
        <taxon>Pseudomonadati</taxon>
        <taxon>Bacteroidota</taxon>
        <taxon>Flavobacteriia</taxon>
        <taxon>Flavobacteriales</taxon>
        <taxon>Flavobacteriaceae</taxon>
        <taxon>Flavivirga</taxon>
    </lineage>
</organism>
<evidence type="ECO:0000256" key="8">
    <source>
        <dbReference type="SAM" id="Phobius"/>
    </source>
</evidence>
<reference evidence="10 11" key="1">
    <citation type="submission" date="2020-04" db="EMBL/GenBank/DDBJ databases">
        <title>A Flavivirga sp. nov.</title>
        <authorList>
            <person name="Sun X."/>
        </authorList>
    </citation>
    <scope>NUCLEOTIDE SEQUENCE [LARGE SCALE GENOMIC DNA]</scope>
    <source>
        <strain evidence="10 11">Y03</strain>
    </source>
</reference>
<evidence type="ECO:0000256" key="4">
    <source>
        <dbReference type="ARBA" id="ARBA00022746"/>
    </source>
</evidence>
<keyword evidence="4" id="KW-0125">Carotenoid biosynthesis</keyword>
<evidence type="ECO:0000313" key="11">
    <source>
        <dbReference type="Proteomes" id="UP000746690"/>
    </source>
</evidence>
<evidence type="ECO:0000256" key="2">
    <source>
        <dbReference type="ARBA" id="ARBA00004829"/>
    </source>
</evidence>
<feature type="domain" description="Lycopene cyclase" evidence="9">
    <location>
        <begin position="2"/>
        <end position="92"/>
    </location>
</feature>
<accession>A0ABX1RTG3</accession>
<feature type="transmembrane region" description="Helical" evidence="8">
    <location>
        <begin position="78"/>
        <end position="99"/>
    </location>
</feature>
<keyword evidence="3 8" id="KW-0812">Transmembrane</keyword>
<feature type="transmembrane region" description="Helical" evidence="8">
    <location>
        <begin position="111"/>
        <end position="126"/>
    </location>
</feature>
<evidence type="ECO:0000256" key="6">
    <source>
        <dbReference type="ARBA" id="ARBA00023136"/>
    </source>
</evidence>
<evidence type="ECO:0000256" key="3">
    <source>
        <dbReference type="ARBA" id="ARBA00022692"/>
    </source>
</evidence>
<keyword evidence="6 8" id="KW-0472">Membrane</keyword>
<feature type="transmembrane region" description="Helical" evidence="8">
    <location>
        <begin position="160"/>
        <end position="181"/>
    </location>
</feature>
<comment type="subcellular location">
    <subcellularLocation>
        <location evidence="1">Membrane</location>
        <topology evidence="1">Multi-pass membrane protein</topology>
    </subcellularLocation>
</comment>